<comment type="pathway">
    <text evidence="3">Cofactor biosynthesis; coenzyme A biosynthesis; CoA from (R)-pantothenate: step 5/5.</text>
</comment>
<dbReference type="EMBL" id="JBHTHQ010000021">
    <property type="protein sequence ID" value="MFD0704874.1"/>
    <property type="molecule type" value="Genomic_DNA"/>
</dbReference>
<keyword evidence="3" id="KW-0173">Coenzyme A biosynthesis</keyword>
<protein>
    <recommendedName>
        <fullName evidence="3 4">Dephospho-CoA kinase</fullName>
        <ecNumber evidence="3 4">2.7.1.24</ecNumber>
    </recommendedName>
    <alternativeName>
        <fullName evidence="3">Dephosphocoenzyme A kinase</fullName>
    </alternativeName>
</protein>
<dbReference type="Gene3D" id="3.40.50.300">
    <property type="entry name" value="P-loop containing nucleotide triphosphate hydrolases"/>
    <property type="match status" value="1"/>
</dbReference>
<dbReference type="RefSeq" id="WP_377938583.1">
    <property type="nucleotide sequence ID" value="NZ_JBHTHQ010000021.1"/>
</dbReference>
<dbReference type="SUPFAM" id="SSF52540">
    <property type="entry name" value="P-loop containing nucleoside triphosphate hydrolases"/>
    <property type="match status" value="1"/>
</dbReference>
<keyword evidence="2 3" id="KW-0067">ATP-binding</keyword>
<comment type="subcellular location">
    <subcellularLocation>
        <location evidence="3">Cytoplasm</location>
    </subcellularLocation>
</comment>
<comment type="catalytic activity">
    <reaction evidence="3">
        <text>3'-dephospho-CoA + ATP = ADP + CoA + H(+)</text>
        <dbReference type="Rhea" id="RHEA:18245"/>
        <dbReference type="ChEBI" id="CHEBI:15378"/>
        <dbReference type="ChEBI" id="CHEBI:30616"/>
        <dbReference type="ChEBI" id="CHEBI:57287"/>
        <dbReference type="ChEBI" id="CHEBI:57328"/>
        <dbReference type="ChEBI" id="CHEBI:456216"/>
        <dbReference type="EC" id="2.7.1.24"/>
    </reaction>
</comment>
<dbReference type="CDD" id="cd02022">
    <property type="entry name" value="DPCK"/>
    <property type="match status" value="1"/>
</dbReference>
<name>A0ABW2Y3U1_9BIFI</name>
<evidence type="ECO:0000256" key="4">
    <source>
        <dbReference type="NCBIfam" id="TIGR00152"/>
    </source>
</evidence>
<dbReference type="NCBIfam" id="TIGR00152">
    <property type="entry name" value="dephospho-CoA kinase"/>
    <property type="match status" value="1"/>
</dbReference>
<sequence length="203" mass="22688">MIRIALTGGIAAGKSTVSKHLADCGYPRVDYDVLAREAVKPGSPILQHIQAEFGPSSLTQNGELNRPWLARNVFSDTNKLSVLNSLMHPAVYKQGKWLDDRYRKTGAKLIVHDIPLLYETIEIANQIGLVFDHIVTVEAPENIRIARMIRTRSMTLAQAQARIASQSSQAQRESISDVVIDSTQPVENMLHEIDTYIKRWLTA</sequence>
<comment type="function">
    <text evidence="3">Catalyzes the phosphorylation of the 3'-hydroxyl group of dephosphocoenzyme A to form coenzyme A.</text>
</comment>
<evidence type="ECO:0000256" key="3">
    <source>
        <dbReference type="HAMAP-Rule" id="MF_00376"/>
    </source>
</evidence>
<gene>
    <name evidence="3 5" type="primary">coaE</name>
    <name evidence="5" type="ORF">ACFQY8_03820</name>
</gene>
<dbReference type="InterPro" id="IPR027417">
    <property type="entry name" value="P-loop_NTPase"/>
</dbReference>
<keyword evidence="3 5" id="KW-0808">Transferase</keyword>
<organism evidence="5 6">
    <name type="scientific">Alloscardovia venturai</name>
    <dbReference type="NCBI Taxonomy" id="1769421"/>
    <lineage>
        <taxon>Bacteria</taxon>
        <taxon>Bacillati</taxon>
        <taxon>Actinomycetota</taxon>
        <taxon>Actinomycetes</taxon>
        <taxon>Bifidobacteriales</taxon>
        <taxon>Bifidobacteriaceae</taxon>
        <taxon>Alloscardovia</taxon>
    </lineage>
</organism>
<dbReference type="PROSITE" id="PS51219">
    <property type="entry name" value="DPCK"/>
    <property type="match status" value="1"/>
</dbReference>
<evidence type="ECO:0000256" key="2">
    <source>
        <dbReference type="ARBA" id="ARBA00022840"/>
    </source>
</evidence>
<feature type="binding site" evidence="3">
    <location>
        <begin position="11"/>
        <end position="16"/>
    </location>
    <ligand>
        <name>ATP</name>
        <dbReference type="ChEBI" id="CHEBI:30616"/>
    </ligand>
</feature>
<evidence type="ECO:0000256" key="1">
    <source>
        <dbReference type="ARBA" id="ARBA00022741"/>
    </source>
</evidence>
<accession>A0ABW2Y3U1</accession>
<dbReference type="GO" id="GO:0004140">
    <property type="term" value="F:dephospho-CoA kinase activity"/>
    <property type="evidence" value="ECO:0007669"/>
    <property type="project" value="UniProtKB-EC"/>
</dbReference>
<comment type="caution">
    <text evidence="5">The sequence shown here is derived from an EMBL/GenBank/DDBJ whole genome shotgun (WGS) entry which is preliminary data.</text>
</comment>
<dbReference type="PANTHER" id="PTHR10695">
    <property type="entry name" value="DEPHOSPHO-COA KINASE-RELATED"/>
    <property type="match status" value="1"/>
</dbReference>
<keyword evidence="1 3" id="KW-0547">Nucleotide-binding</keyword>
<keyword evidence="3 5" id="KW-0418">Kinase</keyword>
<dbReference type="InterPro" id="IPR001977">
    <property type="entry name" value="Depp_CoAkinase"/>
</dbReference>
<keyword evidence="6" id="KW-1185">Reference proteome</keyword>
<dbReference type="Proteomes" id="UP001597036">
    <property type="component" value="Unassembled WGS sequence"/>
</dbReference>
<reference evidence="6" key="1">
    <citation type="journal article" date="2019" name="Int. J. Syst. Evol. Microbiol.">
        <title>The Global Catalogue of Microorganisms (GCM) 10K type strain sequencing project: providing services to taxonomists for standard genome sequencing and annotation.</title>
        <authorList>
            <consortium name="The Broad Institute Genomics Platform"/>
            <consortium name="The Broad Institute Genome Sequencing Center for Infectious Disease"/>
            <person name="Wu L."/>
            <person name="Ma J."/>
        </authorList>
    </citation>
    <scope>NUCLEOTIDE SEQUENCE [LARGE SCALE GENOMIC DNA]</scope>
    <source>
        <strain evidence="6">CCM 8604</strain>
    </source>
</reference>
<dbReference type="EC" id="2.7.1.24" evidence="3 4"/>
<dbReference type="Pfam" id="PF01121">
    <property type="entry name" value="CoaE"/>
    <property type="match status" value="1"/>
</dbReference>
<evidence type="ECO:0000313" key="5">
    <source>
        <dbReference type="EMBL" id="MFD0704874.1"/>
    </source>
</evidence>
<evidence type="ECO:0000313" key="6">
    <source>
        <dbReference type="Proteomes" id="UP001597036"/>
    </source>
</evidence>
<proteinExistence type="inferred from homology"/>
<keyword evidence="3" id="KW-0963">Cytoplasm</keyword>
<dbReference type="PANTHER" id="PTHR10695:SF46">
    <property type="entry name" value="BIFUNCTIONAL COENZYME A SYNTHASE-RELATED"/>
    <property type="match status" value="1"/>
</dbReference>
<dbReference type="HAMAP" id="MF_00376">
    <property type="entry name" value="Dephospho_CoA_kinase"/>
    <property type="match status" value="1"/>
</dbReference>
<comment type="similarity">
    <text evidence="3">Belongs to the CoaE family.</text>
</comment>